<dbReference type="AlphaFoldDB" id="A0A9W8ZEH7"/>
<feature type="compositionally biased region" description="Polar residues" evidence="1">
    <location>
        <begin position="131"/>
        <end position="149"/>
    </location>
</feature>
<evidence type="ECO:0000313" key="3">
    <source>
        <dbReference type="Proteomes" id="UP001140510"/>
    </source>
</evidence>
<feature type="region of interest" description="Disordered" evidence="1">
    <location>
        <begin position="118"/>
        <end position="149"/>
    </location>
</feature>
<protein>
    <submittedName>
        <fullName evidence="2">Uncharacterized protein</fullName>
    </submittedName>
</protein>
<keyword evidence="3" id="KW-1185">Reference proteome</keyword>
<name>A0A9W8ZEH7_9PLEO</name>
<comment type="caution">
    <text evidence="2">The sequence shown here is derived from an EMBL/GenBank/DDBJ whole genome shotgun (WGS) entry which is preliminary data.</text>
</comment>
<reference evidence="2" key="1">
    <citation type="submission" date="2022-10" db="EMBL/GenBank/DDBJ databases">
        <title>Tapping the CABI collections for fungal endophytes: first genome assemblies for Collariella, Neodidymelliopsis, Ascochyta clinopodiicola, Didymella pomorum, Didymosphaeria variabile, Neocosmospora piperis and Neocucurbitaria cava.</title>
        <authorList>
            <person name="Hill R."/>
        </authorList>
    </citation>
    <scope>NUCLEOTIDE SEQUENCE</scope>
    <source>
        <strain evidence="2">IMI 355091</strain>
    </source>
</reference>
<evidence type="ECO:0000313" key="2">
    <source>
        <dbReference type="EMBL" id="KAJ4404503.1"/>
    </source>
</evidence>
<organism evidence="2 3">
    <name type="scientific">Didymella pomorum</name>
    <dbReference type="NCBI Taxonomy" id="749634"/>
    <lineage>
        <taxon>Eukaryota</taxon>
        <taxon>Fungi</taxon>
        <taxon>Dikarya</taxon>
        <taxon>Ascomycota</taxon>
        <taxon>Pezizomycotina</taxon>
        <taxon>Dothideomycetes</taxon>
        <taxon>Pleosporomycetidae</taxon>
        <taxon>Pleosporales</taxon>
        <taxon>Pleosporineae</taxon>
        <taxon>Didymellaceae</taxon>
        <taxon>Didymella</taxon>
    </lineage>
</organism>
<accession>A0A9W8ZEH7</accession>
<evidence type="ECO:0000256" key="1">
    <source>
        <dbReference type="SAM" id="MobiDB-lite"/>
    </source>
</evidence>
<dbReference type="Proteomes" id="UP001140510">
    <property type="component" value="Unassembled WGS sequence"/>
</dbReference>
<sequence length="213" mass="23722">MEHSAYVLYDIFPEKITVSVPLIKEWKPYMVSYGFQPTDHILGYCLREMDEDNGILGLRSVWSRERPICEARAPYAVRFILSVRGYLDLPDPWQEAIDTARCIAVGLYLADEAESIQRRKDAKSSKRKPNPTHSSAVSKTITPSNVASSNTACSNVTNATIDENKAVQTVDRKVSAATTSVTTNKRSLDLKDDAQNAPAVPMKKARIVYARPS</sequence>
<proteinExistence type="predicted"/>
<gene>
    <name evidence="2" type="ORF">N0V91_005847</name>
</gene>
<dbReference type="EMBL" id="JAPEVA010000042">
    <property type="protein sequence ID" value="KAJ4404503.1"/>
    <property type="molecule type" value="Genomic_DNA"/>
</dbReference>